<keyword evidence="3" id="KW-1185">Reference proteome</keyword>
<evidence type="ECO:0000256" key="1">
    <source>
        <dbReference type="SAM" id="Phobius"/>
    </source>
</evidence>
<evidence type="ECO:0000313" key="3">
    <source>
        <dbReference type="Proteomes" id="UP001495147"/>
    </source>
</evidence>
<sequence length="282" mass="30360">MSDAPDPTPEVPAVYQPYVPEPNVSAGPLLNRLSLAAPFGWLRQGWQDLWRAPSVSLFFGVCFFVMGLAVLLVFKHAPLYTLALCAGFLLLGPFLCLGVYQVSRRLERGGVPTLDDAMGAWMPRIGQIAIFGAVLLVLEMLWGRASLVVFAVSFQGMPDFAGSIQKLLDPQNLNFIVAYLTVGSIFAGLIFAFSVIAMPMLLDRDTDAVTAGLASFKLCLTQPVVMFVWGVLITSLIVLAMLPYFAGLLIVGPWVGHATWHAYRAALATDAAPESVTAPGAL</sequence>
<comment type="caution">
    <text evidence="2">The sequence shown here is derived from an EMBL/GenBank/DDBJ whole genome shotgun (WGS) entry which is preliminary data.</text>
</comment>
<feature type="transmembrane region" description="Helical" evidence="1">
    <location>
        <begin position="55"/>
        <end position="74"/>
    </location>
</feature>
<keyword evidence="1" id="KW-0812">Transmembrane</keyword>
<gene>
    <name evidence="2" type="ORF">ABDJ85_12895</name>
</gene>
<keyword evidence="1" id="KW-1133">Transmembrane helix</keyword>
<proteinExistence type="predicted"/>
<dbReference type="Proteomes" id="UP001495147">
    <property type="component" value="Unassembled WGS sequence"/>
</dbReference>
<reference evidence="2 3" key="1">
    <citation type="submission" date="2024-05" db="EMBL/GenBank/DDBJ databases">
        <title>Roseateles sp. DJS-2-20 16S ribosomal RNA gene Genome sequencing and assembly.</title>
        <authorList>
            <person name="Woo H."/>
        </authorList>
    </citation>
    <scope>NUCLEOTIDE SEQUENCE [LARGE SCALE GENOMIC DNA]</scope>
    <source>
        <strain evidence="2 3">DJS-2-20</strain>
    </source>
</reference>
<keyword evidence="1" id="KW-0472">Membrane</keyword>
<dbReference type="Pfam" id="PF09955">
    <property type="entry name" value="DUF2189"/>
    <property type="match status" value="1"/>
</dbReference>
<dbReference type="EMBL" id="JBDPZD010000003">
    <property type="protein sequence ID" value="MEO3692370.1"/>
    <property type="molecule type" value="Genomic_DNA"/>
</dbReference>
<protein>
    <submittedName>
        <fullName evidence="2">DUF2189 domain-containing protein</fullName>
    </submittedName>
</protein>
<dbReference type="RefSeq" id="WP_347705188.1">
    <property type="nucleotide sequence ID" value="NZ_JBDPZD010000003.1"/>
</dbReference>
<evidence type="ECO:0000313" key="2">
    <source>
        <dbReference type="EMBL" id="MEO3692370.1"/>
    </source>
</evidence>
<organism evidence="2 3">
    <name type="scientific">Roseateles paludis</name>
    <dbReference type="NCBI Taxonomy" id="3145238"/>
    <lineage>
        <taxon>Bacteria</taxon>
        <taxon>Pseudomonadati</taxon>
        <taxon>Pseudomonadota</taxon>
        <taxon>Betaproteobacteria</taxon>
        <taxon>Burkholderiales</taxon>
        <taxon>Sphaerotilaceae</taxon>
        <taxon>Roseateles</taxon>
    </lineage>
</organism>
<name>A0ABV0G3V5_9BURK</name>
<dbReference type="InterPro" id="IPR018692">
    <property type="entry name" value="DUF2189"/>
</dbReference>
<feature type="transmembrane region" description="Helical" evidence="1">
    <location>
        <begin position="223"/>
        <end position="246"/>
    </location>
</feature>
<feature type="transmembrane region" description="Helical" evidence="1">
    <location>
        <begin position="80"/>
        <end position="100"/>
    </location>
</feature>
<feature type="transmembrane region" description="Helical" evidence="1">
    <location>
        <begin position="128"/>
        <end position="156"/>
    </location>
</feature>
<accession>A0ABV0G3V5</accession>
<feature type="transmembrane region" description="Helical" evidence="1">
    <location>
        <begin position="176"/>
        <end position="202"/>
    </location>
</feature>